<feature type="chain" id="PRO_5016577794" description="Tail specific protease domain-containing protein" evidence="1">
    <location>
        <begin position="26"/>
        <end position="356"/>
    </location>
</feature>
<evidence type="ECO:0000256" key="1">
    <source>
        <dbReference type="SAM" id="SignalP"/>
    </source>
</evidence>
<proteinExistence type="predicted"/>
<feature type="domain" description="Tail specific protease" evidence="2">
    <location>
        <begin position="120"/>
        <end position="325"/>
    </location>
</feature>
<organism evidence="3 4">
    <name type="scientific">Sphingobacterium athyrii</name>
    <dbReference type="NCBI Taxonomy" id="2152717"/>
    <lineage>
        <taxon>Bacteria</taxon>
        <taxon>Pseudomonadati</taxon>
        <taxon>Bacteroidota</taxon>
        <taxon>Sphingobacteriia</taxon>
        <taxon>Sphingobacteriales</taxon>
        <taxon>Sphingobacteriaceae</taxon>
        <taxon>Sphingobacterium</taxon>
    </lineage>
</organism>
<dbReference type="RefSeq" id="WP_108637059.1">
    <property type="nucleotide sequence ID" value="NZ_QCXX01000012.1"/>
</dbReference>
<dbReference type="InterPro" id="IPR005151">
    <property type="entry name" value="Tail-specific_protease"/>
</dbReference>
<dbReference type="SMART" id="SM00245">
    <property type="entry name" value="TSPc"/>
    <property type="match status" value="1"/>
</dbReference>
<name>A0A363NKD6_9SPHI</name>
<accession>A0A363NKD6</accession>
<dbReference type="AlphaFoldDB" id="A0A363NKD6"/>
<keyword evidence="1" id="KW-0732">Signal</keyword>
<dbReference type="EMBL" id="QCXX01000012">
    <property type="protein sequence ID" value="PUV21160.1"/>
    <property type="molecule type" value="Genomic_DNA"/>
</dbReference>
<protein>
    <recommendedName>
        <fullName evidence="2">Tail specific protease domain-containing protein</fullName>
    </recommendedName>
</protein>
<dbReference type="GO" id="GO:0008236">
    <property type="term" value="F:serine-type peptidase activity"/>
    <property type="evidence" value="ECO:0007669"/>
    <property type="project" value="InterPro"/>
</dbReference>
<keyword evidence="4" id="KW-1185">Reference proteome</keyword>
<dbReference type="Proteomes" id="UP000250831">
    <property type="component" value="Unassembled WGS sequence"/>
</dbReference>
<dbReference type="InterPro" id="IPR029045">
    <property type="entry name" value="ClpP/crotonase-like_dom_sf"/>
</dbReference>
<dbReference type="OrthoDB" id="7314861at2"/>
<dbReference type="Gene3D" id="3.90.226.10">
    <property type="entry name" value="2-enoyl-CoA Hydratase, Chain A, domain 1"/>
    <property type="match status" value="1"/>
</dbReference>
<dbReference type="SUPFAM" id="SSF52096">
    <property type="entry name" value="ClpP/crotonase"/>
    <property type="match status" value="1"/>
</dbReference>
<evidence type="ECO:0000313" key="4">
    <source>
        <dbReference type="Proteomes" id="UP000250831"/>
    </source>
</evidence>
<reference evidence="3 4" key="1">
    <citation type="submission" date="2018-04" db="EMBL/GenBank/DDBJ databases">
        <title>Sphingobacterium sp. M46 Genome.</title>
        <authorList>
            <person name="Cheng J."/>
            <person name="Li Y."/>
        </authorList>
    </citation>
    <scope>NUCLEOTIDE SEQUENCE [LARGE SCALE GENOMIC DNA]</scope>
    <source>
        <strain evidence="3 4">M46</strain>
    </source>
</reference>
<feature type="signal peptide" evidence="1">
    <location>
        <begin position="1"/>
        <end position="25"/>
    </location>
</feature>
<comment type="caution">
    <text evidence="3">The sequence shown here is derived from an EMBL/GenBank/DDBJ whole genome shotgun (WGS) entry which is preliminary data.</text>
</comment>
<dbReference type="Pfam" id="PF03572">
    <property type="entry name" value="Peptidase_S41"/>
    <property type="match status" value="1"/>
</dbReference>
<evidence type="ECO:0000259" key="2">
    <source>
        <dbReference type="SMART" id="SM00245"/>
    </source>
</evidence>
<gene>
    <name evidence="3" type="ORF">DCO56_28425</name>
</gene>
<evidence type="ECO:0000313" key="3">
    <source>
        <dbReference type="EMBL" id="PUV21160.1"/>
    </source>
</evidence>
<sequence>MKPILRNLYLLAILMIFSPTTSVFGQQNTILDSVIRVLEAKSIYKNRVNWNRIKITTSETLDRTVLDPVEQALPAIRRLYTELGDKHGIFMTKTKSVRSSRNDEHSTSDSILYQYAFNENYAFRTAVIDHKYGYFSLPSSQLTLEESKDSLIAVTRVSQMAQQLQDSLCSLSNYDLKGLIVDLRLCMGGTLWIDLGALIPLLGDGNLFSITNTGSKDEQIRLVNGSIYINNTKQVSTSLHSCSFKGKKIVVITGPITGSAGEQTAVALRKIKDAKFIGEPTAGYLTMTDLHHLSDGVSFTYSAGYARDNNNQVYGDKFVPDIHILGGDNFPSLKDDEKIKAAIKWMEGQYLPHSVN</sequence>
<dbReference type="GO" id="GO:0006508">
    <property type="term" value="P:proteolysis"/>
    <property type="evidence" value="ECO:0007669"/>
    <property type="project" value="InterPro"/>
</dbReference>